<proteinExistence type="predicted"/>
<feature type="region of interest" description="Disordered" evidence="1">
    <location>
        <begin position="1"/>
        <end position="21"/>
    </location>
</feature>
<dbReference type="EMBL" id="JAPDRK010000006">
    <property type="protein sequence ID" value="KAJ9611215.1"/>
    <property type="molecule type" value="Genomic_DNA"/>
</dbReference>
<feature type="compositionally biased region" description="Low complexity" evidence="1">
    <location>
        <begin position="147"/>
        <end position="157"/>
    </location>
</feature>
<accession>A0AA38XD89</accession>
<reference evidence="2" key="1">
    <citation type="submission" date="2022-10" db="EMBL/GenBank/DDBJ databases">
        <title>Culturing micro-colonial fungi from biological soil crusts in the Mojave desert and describing Neophaeococcomyces mojavensis, and introducing the new genera and species Taxawa tesnikishii.</title>
        <authorList>
            <person name="Kurbessoian T."/>
            <person name="Stajich J.E."/>
        </authorList>
    </citation>
    <scope>NUCLEOTIDE SEQUENCE</scope>
    <source>
        <strain evidence="2">TK_41</strain>
    </source>
</reference>
<evidence type="ECO:0000313" key="2">
    <source>
        <dbReference type="EMBL" id="KAJ9611215.1"/>
    </source>
</evidence>
<sequence>MPESKDRYEPPTPTFAKPSQIKSLQHISAAKTLEALQTDKNAVQTLLDFSEEQRQVLLPHLWHDYVQSKRAHQAAQDRTPLADRPLGFRSPYEDAVSQEFYDEYWNGPRMLNDDGESDDKTIDEAGDSDDENSENSDRSNDKDNSSDADMSSKNAASARQEEFADKWRFLAADDDHTTTTQYWYSRHNNYQRPFIKWSHEDLHTSSKTSTTIYKRLWPRIHKLRKITPQAFDPNDPIELSDLISSQMLFYRIMAVFGMPPLPKGGLSFKTCWLVELRLDERPQTQLVIHDHVGRIRVYFDGHKTDTAAAIDLLNFLVSDEVVHPFHRAPLLAGRPATDEHDDKAVKDELGE</sequence>
<dbReference type="Proteomes" id="UP001172673">
    <property type="component" value="Unassembled WGS sequence"/>
</dbReference>
<comment type="caution">
    <text evidence="2">The sequence shown here is derived from an EMBL/GenBank/DDBJ whole genome shotgun (WGS) entry which is preliminary data.</text>
</comment>
<evidence type="ECO:0000256" key="1">
    <source>
        <dbReference type="SAM" id="MobiDB-lite"/>
    </source>
</evidence>
<feature type="compositionally biased region" description="Basic and acidic residues" evidence="1">
    <location>
        <begin position="135"/>
        <end position="145"/>
    </location>
</feature>
<gene>
    <name evidence="2" type="ORF">H2200_004398</name>
</gene>
<feature type="region of interest" description="Disordered" evidence="1">
    <location>
        <begin position="67"/>
        <end position="89"/>
    </location>
</feature>
<evidence type="ECO:0000313" key="3">
    <source>
        <dbReference type="Proteomes" id="UP001172673"/>
    </source>
</evidence>
<protein>
    <submittedName>
        <fullName evidence="2">Uncharacterized protein</fullName>
    </submittedName>
</protein>
<feature type="compositionally biased region" description="Acidic residues" evidence="1">
    <location>
        <begin position="124"/>
        <end position="134"/>
    </location>
</feature>
<feature type="region of interest" description="Disordered" evidence="1">
    <location>
        <begin position="106"/>
        <end position="157"/>
    </location>
</feature>
<organism evidence="2 3">
    <name type="scientific">Cladophialophora chaetospira</name>
    <dbReference type="NCBI Taxonomy" id="386627"/>
    <lineage>
        <taxon>Eukaryota</taxon>
        <taxon>Fungi</taxon>
        <taxon>Dikarya</taxon>
        <taxon>Ascomycota</taxon>
        <taxon>Pezizomycotina</taxon>
        <taxon>Eurotiomycetes</taxon>
        <taxon>Chaetothyriomycetidae</taxon>
        <taxon>Chaetothyriales</taxon>
        <taxon>Herpotrichiellaceae</taxon>
        <taxon>Cladophialophora</taxon>
    </lineage>
</organism>
<dbReference type="AlphaFoldDB" id="A0AA38XD89"/>
<keyword evidence="3" id="KW-1185">Reference proteome</keyword>
<name>A0AA38XD89_9EURO</name>